<dbReference type="Proteomes" id="UP000229497">
    <property type="component" value="Unassembled WGS sequence"/>
</dbReference>
<organism evidence="1 2">
    <name type="scientific">Candidatus Roizmanbacteria bacterium CG11_big_fil_rev_8_21_14_0_20_37_16</name>
    <dbReference type="NCBI Taxonomy" id="1974857"/>
    <lineage>
        <taxon>Bacteria</taxon>
        <taxon>Candidatus Roizmaniibacteriota</taxon>
    </lineage>
</organism>
<protein>
    <submittedName>
        <fullName evidence="1">Uncharacterized protein</fullName>
    </submittedName>
</protein>
<gene>
    <name evidence="1" type="ORF">COV87_01085</name>
</gene>
<sequence>MDEFSAFSSDGRIQPAPYYCPLPANQTAVISGVLRKKSGTGCYQADVSNNFNISALTGSTGDSCVTIKTPCTFSLDQQHAISYSCTVTWDNQACVAQGRQPSATQTLTINATATGGYSSGQLTNASCTPINSPPNDKKITIVAGVNSTADITFPFTGSNWIKLKNSSFNGVSITGVTVPAFVTGYDADDDVSKYFIIGNAGAVLKTAVSPNTAYSTPNWYDSSFTTSFSMYPSTFLNYVKSRKQHTVITNPDLSTITSPGIYIYNGALTLTSSNITTSNVVLIATGDISISGSEFNINADCVNTTLSKNIAILSTGKISFSNTTKCAAGIFIAKTVDTGSNGNQGLKIKGNLIVQTTLTNDRAWSDTSRPGLFVVFDPVQYINLLPYLSTAYYDWRQIQ</sequence>
<name>A0A2H0KKU2_9BACT</name>
<evidence type="ECO:0000313" key="1">
    <source>
        <dbReference type="EMBL" id="PIQ71846.1"/>
    </source>
</evidence>
<comment type="caution">
    <text evidence="1">The sequence shown here is derived from an EMBL/GenBank/DDBJ whole genome shotgun (WGS) entry which is preliminary data.</text>
</comment>
<reference evidence="1 2" key="1">
    <citation type="submission" date="2017-09" db="EMBL/GenBank/DDBJ databases">
        <title>Depth-based differentiation of microbial function through sediment-hosted aquifers and enrichment of novel symbionts in the deep terrestrial subsurface.</title>
        <authorList>
            <person name="Probst A.J."/>
            <person name="Ladd B."/>
            <person name="Jarett J.K."/>
            <person name="Geller-Mcgrath D.E."/>
            <person name="Sieber C.M."/>
            <person name="Emerson J.B."/>
            <person name="Anantharaman K."/>
            <person name="Thomas B.C."/>
            <person name="Malmstrom R."/>
            <person name="Stieglmeier M."/>
            <person name="Klingl A."/>
            <person name="Woyke T."/>
            <person name="Ryan C.M."/>
            <person name="Banfield J.F."/>
        </authorList>
    </citation>
    <scope>NUCLEOTIDE SEQUENCE [LARGE SCALE GENOMIC DNA]</scope>
    <source>
        <strain evidence="1">CG11_big_fil_rev_8_21_14_0_20_37_16</strain>
    </source>
</reference>
<accession>A0A2H0KKU2</accession>
<dbReference type="AlphaFoldDB" id="A0A2H0KKU2"/>
<dbReference type="EMBL" id="PCVK01000031">
    <property type="protein sequence ID" value="PIQ71846.1"/>
    <property type="molecule type" value="Genomic_DNA"/>
</dbReference>
<proteinExistence type="predicted"/>
<evidence type="ECO:0000313" key="2">
    <source>
        <dbReference type="Proteomes" id="UP000229497"/>
    </source>
</evidence>